<keyword evidence="2" id="KW-0813">Transport</keyword>
<keyword evidence="6" id="KW-0131">Cell cycle</keyword>
<evidence type="ECO:0000313" key="6">
    <source>
        <dbReference type="EMBL" id="PIU34821.1"/>
    </source>
</evidence>
<dbReference type="PANTHER" id="PTHR42711:SF5">
    <property type="entry name" value="ABC TRANSPORTER ATP-BINDING PROTEIN NATA"/>
    <property type="match status" value="1"/>
</dbReference>
<dbReference type="GO" id="GO:0016887">
    <property type="term" value="F:ATP hydrolysis activity"/>
    <property type="evidence" value="ECO:0007669"/>
    <property type="project" value="InterPro"/>
</dbReference>
<protein>
    <submittedName>
        <fullName evidence="6">Cell division ATP-binding protein FtsE</fullName>
    </submittedName>
</protein>
<reference evidence="7" key="1">
    <citation type="submission" date="2017-09" db="EMBL/GenBank/DDBJ databases">
        <title>Depth-based differentiation of microbial function through sediment-hosted aquifers and enrichment of novel symbionts in the deep terrestrial subsurface.</title>
        <authorList>
            <person name="Probst A.J."/>
            <person name="Ladd B."/>
            <person name="Jarett J.K."/>
            <person name="Geller-Mcgrath D.E."/>
            <person name="Sieber C.M.K."/>
            <person name="Emerson J.B."/>
            <person name="Anantharaman K."/>
            <person name="Thomas B.C."/>
            <person name="Malmstrom R."/>
            <person name="Stieglmeier M."/>
            <person name="Klingl A."/>
            <person name="Woyke T."/>
            <person name="Ryan C.M."/>
            <person name="Banfield J.F."/>
        </authorList>
    </citation>
    <scope>NUCLEOTIDE SEQUENCE [LARGE SCALE GENOMIC DNA]</scope>
</reference>
<comment type="caution">
    <text evidence="6">The sequence shown here is derived from an EMBL/GenBank/DDBJ whole genome shotgun (WGS) entry which is preliminary data.</text>
</comment>
<dbReference type="AlphaFoldDB" id="A0A2M6YR67"/>
<evidence type="ECO:0000256" key="2">
    <source>
        <dbReference type="ARBA" id="ARBA00022448"/>
    </source>
</evidence>
<dbReference type="InterPro" id="IPR050763">
    <property type="entry name" value="ABC_transporter_ATP-binding"/>
</dbReference>
<dbReference type="Gene3D" id="3.40.50.300">
    <property type="entry name" value="P-loop containing nucleotide triphosphate hydrolases"/>
    <property type="match status" value="1"/>
</dbReference>
<feature type="non-terminal residue" evidence="6">
    <location>
        <position position="59"/>
    </location>
</feature>
<dbReference type="Pfam" id="PF00005">
    <property type="entry name" value="ABC_tran"/>
    <property type="match status" value="1"/>
</dbReference>
<keyword evidence="3" id="KW-0547">Nucleotide-binding</keyword>
<feature type="domain" description="ABC transporter" evidence="5">
    <location>
        <begin position="17"/>
        <end position="58"/>
    </location>
</feature>
<evidence type="ECO:0000256" key="3">
    <source>
        <dbReference type="ARBA" id="ARBA00022741"/>
    </source>
</evidence>
<dbReference type="GO" id="GO:0051301">
    <property type="term" value="P:cell division"/>
    <property type="evidence" value="ECO:0007669"/>
    <property type="project" value="UniProtKB-KW"/>
</dbReference>
<gene>
    <name evidence="6" type="ORF">COT03_01840</name>
</gene>
<dbReference type="InterPro" id="IPR027417">
    <property type="entry name" value="P-loop_NTPase"/>
</dbReference>
<dbReference type="Proteomes" id="UP000229502">
    <property type="component" value="Unassembled WGS sequence"/>
</dbReference>
<keyword evidence="4 6" id="KW-0067">ATP-binding</keyword>
<accession>A0A2M6YR67</accession>
<organism evidence="6 7">
    <name type="scientific">Candidatus Shapirobacteria bacterium CG07_land_8_20_14_0_80_39_18</name>
    <dbReference type="NCBI Taxonomy" id="1974882"/>
    <lineage>
        <taxon>Bacteria</taxon>
        <taxon>Candidatus Shapironibacteriota</taxon>
    </lineage>
</organism>
<dbReference type="PANTHER" id="PTHR42711">
    <property type="entry name" value="ABC TRANSPORTER ATP-BINDING PROTEIN"/>
    <property type="match status" value="1"/>
</dbReference>
<dbReference type="InterPro" id="IPR003439">
    <property type="entry name" value="ABC_transporter-like_ATP-bd"/>
</dbReference>
<evidence type="ECO:0000259" key="5">
    <source>
        <dbReference type="Pfam" id="PF00005"/>
    </source>
</evidence>
<evidence type="ECO:0000256" key="1">
    <source>
        <dbReference type="ARBA" id="ARBA00005417"/>
    </source>
</evidence>
<name>A0A2M6YR67_9BACT</name>
<keyword evidence="6" id="KW-0132">Cell division</keyword>
<dbReference type="GO" id="GO:0005524">
    <property type="term" value="F:ATP binding"/>
    <property type="evidence" value="ECO:0007669"/>
    <property type="project" value="UniProtKB-KW"/>
</dbReference>
<sequence>MIVFEKVTKKFGQITALEDVSFVIDKGEFVFLTGPSGAGKTTVVRLLLGEYLPSAGEIK</sequence>
<dbReference type="EMBL" id="PEWZ01000090">
    <property type="protein sequence ID" value="PIU34821.1"/>
    <property type="molecule type" value="Genomic_DNA"/>
</dbReference>
<dbReference type="SUPFAM" id="SSF52540">
    <property type="entry name" value="P-loop containing nucleoside triphosphate hydrolases"/>
    <property type="match status" value="1"/>
</dbReference>
<evidence type="ECO:0000313" key="7">
    <source>
        <dbReference type="Proteomes" id="UP000229502"/>
    </source>
</evidence>
<proteinExistence type="inferred from homology"/>
<comment type="similarity">
    <text evidence="1">Belongs to the ABC transporter superfamily.</text>
</comment>
<evidence type="ECO:0000256" key="4">
    <source>
        <dbReference type="ARBA" id="ARBA00022840"/>
    </source>
</evidence>